<feature type="compositionally biased region" description="Low complexity" evidence="1">
    <location>
        <begin position="222"/>
        <end position="232"/>
    </location>
</feature>
<feature type="compositionally biased region" description="Basic and acidic residues" evidence="1">
    <location>
        <begin position="104"/>
        <end position="113"/>
    </location>
</feature>
<feature type="non-terminal residue" evidence="2">
    <location>
        <position position="290"/>
    </location>
</feature>
<gene>
    <name evidence="2" type="ORF">AVDCRST_MAG87-2429</name>
</gene>
<dbReference type="AlphaFoldDB" id="A0A6J4V8G6"/>
<evidence type="ECO:0000256" key="1">
    <source>
        <dbReference type="SAM" id="MobiDB-lite"/>
    </source>
</evidence>
<organism evidence="2">
    <name type="scientific">uncultured Thermomicrobiales bacterium</name>
    <dbReference type="NCBI Taxonomy" id="1645740"/>
    <lineage>
        <taxon>Bacteria</taxon>
        <taxon>Pseudomonadati</taxon>
        <taxon>Thermomicrobiota</taxon>
        <taxon>Thermomicrobia</taxon>
        <taxon>Thermomicrobiales</taxon>
        <taxon>environmental samples</taxon>
    </lineage>
</organism>
<accession>A0A6J4V8G6</accession>
<keyword evidence="2" id="KW-0378">Hydrolase</keyword>
<feature type="region of interest" description="Disordered" evidence="1">
    <location>
        <begin position="1"/>
        <end position="113"/>
    </location>
</feature>
<feature type="compositionally biased region" description="Basic and acidic residues" evidence="1">
    <location>
        <begin position="15"/>
        <end position="33"/>
    </location>
</feature>
<dbReference type="EC" id="3.1.3.25" evidence="2"/>
<feature type="compositionally biased region" description="Gly residues" evidence="1">
    <location>
        <begin position="233"/>
        <end position="248"/>
    </location>
</feature>
<feature type="compositionally biased region" description="Basic and acidic residues" evidence="1">
    <location>
        <begin position="42"/>
        <end position="63"/>
    </location>
</feature>
<feature type="non-terminal residue" evidence="2">
    <location>
        <position position="1"/>
    </location>
</feature>
<proteinExistence type="predicted"/>
<evidence type="ECO:0000313" key="2">
    <source>
        <dbReference type="EMBL" id="CAA9571137.1"/>
    </source>
</evidence>
<sequence>DERRPHGFTVFTARYDGDRRSREHRANPGDRPRAAGRSVVARHPERAARHRPEGHGGSRDRCRQGVGSADLGGNPGRLSRSSPDRRGRSAGSDRHAGPGAPFRLADRSSRRHDEFRTSVPAFCRFDRTRTSGATGAWGRLRPDARRVVRGRGRRRCDAERRSHPCVGDRGADRVAGGVRISVRPDHAHREQYAVAGVQRSGAGRPPGWRGGTQPVLGGGGPARRLLGATGPAVGHGGGSSYRPGGGGHDQLAGTRRPRHLWERSRRQQWPVACGDAGADCRDTGRYPGGI</sequence>
<name>A0A6J4V8G6_9BACT</name>
<dbReference type="GO" id="GO:0052834">
    <property type="term" value="F:inositol monophosphate phosphatase activity"/>
    <property type="evidence" value="ECO:0007669"/>
    <property type="project" value="UniProtKB-EC"/>
</dbReference>
<feature type="region of interest" description="Disordered" evidence="1">
    <location>
        <begin position="198"/>
        <end position="268"/>
    </location>
</feature>
<protein>
    <submittedName>
        <fullName evidence="2">Inositol-1-monophosphatase</fullName>
        <ecNumber evidence="2">3.1.3.25</ecNumber>
    </submittedName>
</protein>
<reference evidence="2" key="1">
    <citation type="submission" date="2020-02" db="EMBL/GenBank/DDBJ databases">
        <authorList>
            <person name="Meier V. D."/>
        </authorList>
    </citation>
    <scope>NUCLEOTIDE SEQUENCE</scope>
    <source>
        <strain evidence="2">AVDCRST_MAG87</strain>
    </source>
</reference>
<dbReference type="EMBL" id="CADCWJ010000533">
    <property type="protein sequence ID" value="CAA9571137.1"/>
    <property type="molecule type" value="Genomic_DNA"/>
</dbReference>
<feature type="compositionally biased region" description="Basic and acidic residues" evidence="1">
    <location>
        <begin position="82"/>
        <end position="96"/>
    </location>
</feature>